<reference evidence="4" key="2">
    <citation type="journal article" date="2015" name="Data Brief">
        <title>Shoot transcriptome of the giant reed, Arundo donax.</title>
        <authorList>
            <person name="Barrero R.A."/>
            <person name="Guerrero F.D."/>
            <person name="Moolhuijzen P."/>
            <person name="Goolsby J.A."/>
            <person name="Tidwell J."/>
            <person name="Bellgard S.E."/>
            <person name="Bellgard M.I."/>
        </authorList>
    </citation>
    <scope>NUCLEOTIDE SEQUENCE</scope>
    <source>
        <tissue evidence="4">Shoot tissue taken approximately 20 cm above the soil surface</tissue>
    </source>
</reference>
<organism evidence="4">
    <name type="scientific">Arundo donax</name>
    <name type="common">Giant reed</name>
    <name type="synonym">Donax arundinaceus</name>
    <dbReference type="NCBI Taxonomy" id="35708"/>
    <lineage>
        <taxon>Eukaryota</taxon>
        <taxon>Viridiplantae</taxon>
        <taxon>Streptophyta</taxon>
        <taxon>Embryophyta</taxon>
        <taxon>Tracheophyta</taxon>
        <taxon>Spermatophyta</taxon>
        <taxon>Magnoliopsida</taxon>
        <taxon>Liliopsida</taxon>
        <taxon>Poales</taxon>
        <taxon>Poaceae</taxon>
        <taxon>PACMAD clade</taxon>
        <taxon>Arundinoideae</taxon>
        <taxon>Arundineae</taxon>
        <taxon>Arundo</taxon>
    </lineage>
</organism>
<dbReference type="EMBL" id="GBRH01195192">
    <property type="protein sequence ID" value="JAE02704.1"/>
    <property type="molecule type" value="Transcribed_RNA"/>
</dbReference>
<feature type="compositionally biased region" description="Basic and acidic residues" evidence="2">
    <location>
        <begin position="36"/>
        <end position="45"/>
    </location>
</feature>
<sequence length="134" mass="14641">MSMSPTHLHSDEWEAAGSGGGGGNHQCYNETEPIEGEGHHGRDMDPAFAGGLEALVARLGARGVAVRVLNVTQLSEHRKDAHPSVHRRQWHPPTEAQVRARARNPSSDADCIHWCLPGVPDVWNQILYAHIMSS</sequence>
<reference evidence="4" key="1">
    <citation type="submission" date="2014-09" db="EMBL/GenBank/DDBJ databases">
        <authorList>
            <person name="Magalhaes I.L.F."/>
            <person name="Oliveira U."/>
            <person name="Santos F.R."/>
            <person name="Vidigal T.H.D.A."/>
            <person name="Brescovit A.D."/>
            <person name="Santos A.J."/>
        </authorList>
    </citation>
    <scope>NUCLEOTIDE SEQUENCE</scope>
    <source>
        <tissue evidence="4">Shoot tissue taken approximately 20 cm above the soil surface</tissue>
    </source>
</reference>
<dbReference type="GO" id="GO:0016413">
    <property type="term" value="F:O-acetyltransferase activity"/>
    <property type="evidence" value="ECO:0007669"/>
    <property type="project" value="InterPro"/>
</dbReference>
<dbReference type="PANTHER" id="PTHR32285">
    <property type="entry name" value="PROTEIN TRICHOME BIREFRINGENCE-LIKE 9-RELATED"/>
    <property type="match status" value="1"/>
</dbReference>
<dbReference type="Pfam" id="PF13839">
    <property type="entry name" value="PC-Esterase"/>
    <property type="match status" value="1"/>
</dbReference>
<dbReference type="InterPro" id="IPR029962">
    <property type="entry name" value="TBL"/>
</dbReference>
<evidence type="ECO:0000259" key="3">
    <source>
        <dbReference type="Pfam" id="PF13839"/>
    </source>
</evidence>
<evidence type="ECO:0000256" key="1">
    <source>
        <dbReference type="ARBA" id="ARBA00007727"/>
    </source>
</evidence>
<dbReference type="InterPro" id="IPR026057">
    <property type="entry name" value="TBL_C"/>
</dbReference>
<evidence type="ECO:0000256" key="2">
    <source>
        <dbReference type="SAM" id="MobiDB-lite"/>
    </source>
</evidence>
<accession>A0A0A9EUP1</accession>
<feature type="domain" description="Trichome birefringence-like C-terminal" evidence="3">
    <location>
        <begin position="2"/>
        <end position="129"/>
    </location>
</feature>
<dbReference type="GO" id="GO:0005794">
    <property type="term" value="C:Golgi apparatus"/>
    <property type="evidence" value="ECO:0007669"/>
    <property type="project" value="TreeGrafter"/>
</dbReference>
<protein>
    <recommendedName>
        <fullName evidence="3">Trichome birefringence-like C-terminal domain-containing protein</fullName>
    </recommendedName>
</protein>
<feature type="region of interest" description="Disordered" evidence="2">
    <location>
        <begin position="1"/>
        <end position="47"/>
    </location>
</feature>
<dbReference type="AlphaFoldDB" id="A0A0A9EUP1"/>
<evidence type="ECO:0000313" key="4">
    <source>
        <dbReference type="EMBL" id="JAE02704.1"/>
    </source>
</evidence>
<proteinExistence type="inferred from homology"/>
<dbReference type="PANTHER" id="PTHR32285:SF11">
    <property type="entry name" value="PROTEIN TRICHOME BIREFRINGENCE-LIKE 34"/>
    <property type="match status" value="1"/>
</dbReference>
<name>A0A0A9EUP1_ARUDO</name>
<comment type="similarity">
    <text evidence="1">Belongs to the PC-esterase family. TBL subfamily.</text>
</comment>